<evidence type="ECO:0000313" key="7">
    <source>
        <dbReference type="EMBL" id="MBA6412307.1"/>
    </source>
</evidence>
<dbReference type="Gene3D" id="3.50.50.60">
    <property type="entry name" value="FAD/NAD(P)-binding domain"/>
    <property type="match status" value="2"/>
</dbReference>
<evidence type="ECO:0000256" key="2">
    <source>
        <dbReference type="ARBA" id="ARBA00022630"/>
    </source>
</evidence>
<evidence type="ECO:0000256" key="5">
    <source>
        <dbReference type="SAM" id="SignalP"/>
    </source>
</evidence>
<accession>A0A7W2TUR7</accession>
<dbReference type="GO" id="GO:0008202">
    <property type="term" value="P:steroid metabolic process"/>
    <property type="evidence" value="ECO:0007669"/>
    <property type="project" value="UniProtKB-ARBA"/>
</dbReference>
<protein>
    <submittedName>
        <fullName evidence="7">FAD-binding protein</fullName>
    </submittedName>
</protein>
<dbReference type="GO" id="GO:0016491">
    <property type="term" value="F:oxidoreductase activity"/>
    <property type="evidence" value="ECO:0007669"/>
    <property type="project" value="UniProtKB-KW"/>
</dbReference>
<dbReference type="EMBL" id="JACFXU010000013">
    <property type="protein sequence ID" value="MBA6412307.1"/>
    <property type="molecule type" value="Genomic_DNA"/>
</dbReference>
<dbReference type="RefSeq" id="WP_182169138.1">
    <property type="nucleotide sequence ID" value="NZ_JACFXU010000013.1"/>
</dbReference>
<sequence>MPNQDDQMNRRSLLKGSLLATAAVSTLGAGRVVAAPSTYEPAETASSSYSRPQQWDREVDVVVIGSGTGLVAALAAAKAGKRVLVLEKNTAPGGNTVVSGGVFWVPNNRVMKREGLHDSREMSLQYLNQLAQGQSSDEIIDAFVDNGPDMVDFIEANTSLKFRVSKLMGEVADYHPEWKGSNVKGRSLEPVQASVSMAGGLLVTSILQAFIDAGGQLLTAAPAKRLLFKENSQGHREVTGVVAEYEGELITIAARDGVLMASGGFERNSEMKKHFLRGPSPYTLGAETNTGDGIHMGMAAGADLRNMNEVWGITVYKGDAQANGQLLGGIALDAQIERRNAGCIAVNRYGERFCNEAADYDSTWRSYHSWQNWGELGYQNLPAYHIFDQRYRENYPLAGKTVDEALPSWVIKADSLEELAEKLSIDKQGLKKTVERFNEFATKGVDEDFTRGESLYDTYGVNDPKRTLGALSKPPFYGAEISPADLGTCGGLRVNGEAQVIDVFGNPIKGLYASGNCAGVGSPGSLYGGGGGTIGPAMTFAYIAGKSLAKS</sequence>
<dbReference type="InterPro" id="IPR006311">
    <property type="entry name" value="TAT_signal"/>
</dbReference>
<reference evidence="7 8" key="1">
    <citation type="submission" date="2020-07" db="EMBL/GenBank/DDBJ databases">
        <title>Halieaceae bacterium, F7430, whole genome shotgun sequencing project.</title>
        <authorList>
            <person name="Jiang S."/>
            <person name="Liu Z.W."/>
            <person name="Du Z.J."/>
        </authorList>
    </citation>
    <scope>NUCLEOTIDE SEQUENCE [LARGE SCALE GENOMIC DNA]</scope>
    <source>
        <strain evidence="7 8">F7430</strain>
    </source>
</reference>
<evidence type="ECO:0000313" key="8">
    <source>
        <dbReference type="Proteomes" id="UP000539350"/>
    </source>
</evidence>
<feature type="domain" description="FAD-dependent oxidoreductase 2 FAD-binding" evidence="6">
    <location>
        <begin position="60"/>
        <end position="531"/>
    </location>
</feature>
<dbReference type="InterPro" id="IPR003953">
    <property type="entry name" value="FAD-dep_OxRdtase_2_FAD-bd"/>
</dbReference>
<dbReference type="PROSITE" id="PS51318">
    <property type="entry name" value="TAT"/>
    <property type="match status" value="1"/>
</dbReference>
<dbReference type="InterPro" id="IPR027477">
    <property type="entry name" value="Succ_DH/fumarate_Rdtase_cat_sf"/>
</dbReference>
<dbReference type="InterPro" id="IPR036188">
    <property type="entry name" value="FAD/NAD-bd_sf"/>
</dbReference>
<keyword evidence="4" id="KW-0560">Oxidoreductase</keyword>
<evidence type="ECO:0000256" key="3">
    <source>
        <dbReference type="ARBA" id="ARBA00022827"/>
    </source>
</evidence>
<keyword evidence="3" id="KW-0274">FAD</keyword>
<gene>
    <name evidence="7" type="ORF">H2508_04205</name>
</gene>
<organism evidence="7 8">
    <name type="scientific">Sediminihaliea albiluteola</name>
    <dbReference type="NCBI Taxonomy" id="2758564"/>
    <lineage>
        <taxon>Bacteria</taxon>
        <taxon>Pseudomonadati</taxon>
        <taxon>Pseudomonadota</taxon>
        <taxon>Gammaproteobacteria</taxon>
        <taxon>Cellvibrionales</taxon>
        <taxon>Halieaceae</taxon>
        <taxon>Sediminihaliea</taxon>
    </lineage>
</organism>
<dbReference type="InterPro" id="IPR050315">
    <property type="entry name" value="FAD-oxidoreductase_2"/>
</dbReference>
<dbReference type="Pfam" id="PF00890">
    <property type="entry name" value="FAD_binding_2"/>
    <property type="match status" value="1"/>
</dbReference>
<keyword evidence="8" id="KW-1185">Reference proteome</keyword>
<evidence type="ECO:0000259" key="6">
    <source>
        <dbReference type="Pfam" id="PF00890"/>
    </source>
</evidence>
<dbReference type="PANTHER" id="PTHR43400">
    <property type="entry name" value="FUMARATE REDUCTASE"/>
    <property type="match status" value="1"/>
</dbReference>
<feature type="signal peptide" evidence="5">
    <location>
        <begin position="1"/>
        <end position="34"/>
    </location>
</feature>
<evidence type="ECO:0000256" key="1">
    <source>
        <dbReference type="ARBA" id="ARBA00001974"/>
    </source>
</evidence>
<dbReference type="Proteomes" id="UP000539350">
    <property type="component" value="Unassembled WGS sequence"/>
</dbReference>
<proteinExistence type="predicted"/>
<dbReference type="PANTHER" id="PTHR43400:SF10">
    <property type="entry name" value="3-OXOSTEROID 1-DEHYDROGENASE"/>
    <property type="match status" value="1"/>
</dbReference>
<keyword evidence="5" id="KW-0732">Signal</keyword>
<dbReference type="SUPFAM" id="SSF56425">
    <property type="entry name" value="Succinate dehydrogenase/fumarate reductase flavoprotein, catalytic domain"/>
    <property type="match status" value="1"/>
</dbReference>
<comment type="cofactor">
    <cofactor evidence="1">
        <name>FAD</name>
        <dbReference type="ChEBI" id="CHEBI:57692"/>
    </cofactor>
</comment>
<dbReference type="SUPFAM" id="SSF51905">
    <property type="entry name" value="FAD/NAD(P)-binding domain"/>
    <property type="match status" value="1"/>
</dbReference>
<keyword evidence="2" id="KW-0285">Flavoprotein</keyword>
<dbReference type="AlphaFoldDB" id="A0A7W2TUR7"/>
<feature type="chain" id="PRO_5031477705" evidence="5">
    <location>
        <begin position="35"/>
        <end position="551"/>
    </location>
</feature>
<comment type="caution">
    <text evidence="7">The sequence shown here is derived from an EMBL/GenBank/DDBJ whole genome shotgun (WGS) entry which is preliminary data.</text>
</comment>
<name>A0A7W2TUR7_9GAMM</name>
<evidence type="ECO:0000256" key="4">
    <source>
        <dbReference type="ARBA" id="ARBA00023002"/>
    </source>
</evidence>
<dbReference type="Gene3D" id="3.90.700.10">
    <property type="entry name" value="Succinate dehydrogenase/fumarate reductase flavoprotein, catalytic domain"/>
    <property type="match status" value="1"/>
</dbReference>